<dbReference type="Proteomes" id="UP000262621">
    <property type="component" value="Unassembled WGS sequence"/>
</dbReference>
<dbReference type="AlphaFoldDB" id="A0A372FST3"/>
<gene>
    <name evidence="2" type="ORF">D0Q02_25880</name>
</gene>
<name>A0A372FST3_9ACTN</name>
<proteinExistence type="predicted"/>
<dbReference type="OrthoDB" id="21342at2"/>
<evidence type="ECO:0000259" key="1">
    <source>
        <dbReference type="Pfam" id="PF08242"/>
    </source>
</evidence>
<reference evidence="2 3" key="1">
    <citation type="submission" date="2018-08" db="EMBL/GenBank/DDBJ databases">
        <title>Verrucosispora craniellae sp. nov., isolated from a marine sponge in the South China Sea.</title>
        <authorList>
            <person name="Li L."/>
            <person name="Lin H.W."/>
        </authorList>
    </citation>
    <scope>NUCLEOTIDE SEQUENCE [LARGE SCALE GENOMIC DNA]</scope>
    <source>
        <strain evidence="2 3">LHW63014</strain>
    </source>
</reference>
<dbReference type="InterPro" id="IPR029063">
    <property type="entry name" value="SAM-dependent_MTases_sf"/>
</dbReference>
<dbReference type="InterPro" id="IPR013217">
    <property type="entry name" value="Methyltransf_12"/>
</dbReference>
<sequence>MPDRTRPATGHVDAYVDEAYLDACADAWQVTSELAQSILDALDPDAVDPTDDHRRHCVDWLRRAADYRMLPRPAPVAIPSAEAHAPTVELLRHAAGAYPRFLDGTSSGRSILLAGRGMRLWNGYFQSPNLLYRPLNAAAAAAVNHTLRTGGGTRILEVGAGTGGATAHLLAQWPDDLSGDYDYTVTDMSASLLVGARRTHSGRTPSHLRLEFRRFDFDLADGQGLAPGSYDVVLAVNALHIATDISSTLRNLRSLLRPGGALVLSESLCAAGDLVHQEFIFNLLPLRADAFRRGSRFSAAADWQDHFDAAGIDAEIQVNTSGPELVMVAVAAAEAAP</sequence>
<evidence type="ECO:0000313" key="3">
    <source>
        <dbReference type="Proteomes" id="UP000262621"/>
    </source>
</evidence>
<evidence type="ECO:0000313" key="2">
    <source>
        <dbReference type="EMBL" id="RFS43768.1"/>
    </source>
</evidence>
<accession>A0A372FST3</accession>
<dbReference type="CDD" id="cd02440">
    <property type="entry name" value="AdoMet_MTases"/>
    <property type="match status" value="1"/>
</dbReference>
<dbReference type="Gene3D" id="3.40.50.150">
    <property type="entry name" value="Vaccinia Virus protein VP39"/>
    <property type="match status" value="1"/>
</dbReference>
<keyword evidence="2" id="KW-0489">Methyltransferase</keyword>
<dbReference type="GO" id="GO:0008168">
    <property type="term" value="F:methyltransferase activity"/>
    <property type="evidence" value="ECO:0007669"/>
    <property type="project" value="UniProtKB-KW"/>
</dbReference>
<dbReference type="InterPro" id="IPR050508">
    <property type="entry name" value="Methyltransf_Superfamily"/>
</dbReference>
<dbReference type="RefSeq" id="WP_117230614.1">
    <property type="nucleotide sequence ID" value="NZ_CP061725.1"/>
</dbReference>
<organism evidence="2 3">
    <name type="scientific">Micromonospora craniellae</name>
    <dbReference type="NCBI Taxonomy" id="2294034"/>
    <lineage>
        <taxon>Bacteria</taxon>
        <taxon>Bacillati</taxon>
        <taxon>Actinomycetota</taxon>
        <taxon>Actinomycetes</taxon>
        <taxon>Micromonosporales</taxon>
        <taxon>Micromonosporaceae</taxon>
        <taxon>Micromonospora</taxon>
    </lineage>
</organism>
<feature type="domain" description="Methyltransferase type 12" evidence="1">
    <location>
        <begin position="156"/>
        <end position="262"/>
    </location>
</feature>
<keyword evidence="3" id="KW-1185">Reference proteome</keyword>
<comment type="caution">
    <text evidence="2">The sequence shown here is derived from an EMBL/GenBank/DDBJ whole genome shotgun (WGS) entry which is preliminary data.</text>
</comment>
<dbReference type="PANTHER" id="PTHR42912">
    <property type="entry name" value="METHYLTRANSFERASE"/>
    <property type="match status" value="1"/>
</dbReference>
<dbReference type="EMBL" id="QVFU01000045">
    <property type="protein sequence ID" value="RFS43768.1"/>
    <property type="molecule type" value="Genomic_DNA"/>
</dbReference>
<dbReference type="GO" id="GO:0032259">
    <property type="term" value="P:methylation"/>
    <property type="evidence" value="ECO:0007669"/>
    <property type="project" value="UniProtKB-KW"/>
</dbReference>
<dbReference type="SUPFAM" id="SSF53335">
    <property type="entry name" value="S-adenosyl-L-methionine-dependent methyltransferases"/>
    <property type="match status" value="1"/>
</dbReference>
<keyword evidence="2" id="KW-0808">Transferase</keyword>
<dbReference type="Pfam" id="PF08242">
    <property type="entry name" value="Methyltransf_12"/>
    <property type="match status" value="1"/>
</dbReference>
<protein>
    <submittedName>
        <fullName evidence="2">Class I SAM-dependent methyltransferase</fullName>
    </submittedName>
</protein>